<dbReference type="Proteomes" id="UP000266239">
    <property type="component" value="Unassembled WGS sequence"/>
</dbReference>
<name>W4FZC6_APHAT</name>
<evidence type="ECO:0000313" key="6">
    <source>
        <dbReference type="Proteomes" id="UP000265716"/>
    </source>
</evidence>
<evidence type="ECO:0000313" key="3">
    <source>
        <dbReference type="EMBL" id="RHY18321.1"/>
    </source>
</evidence>
<sequence>MAAKVGVSMSIRFRGEEVHAFSVHPEVPEDMYNASESETVPHAYGGKEDGGALPEPKQTGDHALLATAIKNAKASSEAFLADKCEGPVKVDDI</sequence>
<evidence type="ECO:0000256" key="1">
    <source>
        <dbReference type="SAM" id="MobiDB-lite"/>
    </source>
</evidence>
<evidence type="ECO:0000313" key="5">
    <source>
        <dbReference type="EMBL" id="RQM30838.1"/>
    </source>
</evidence>
<proteinExistence type="predicted"/>
<reference evidence="6 7" key="3">
    <citation type="submission" date="2018-08" db="EMBL/GenBank/DDBJ databases">
        <title>Aphanomyces genome sequencing and annotation.</title>
        <authorList>
            <person name="Minardi D."/>
            <person name="Oidtmann B."/>
            <person name="Van Der Giezen M."/>
            <person name="Studholme D.J."/>
        </authorList>
    </citation>
    <scope>NUCLEOTIDE SEQUENCE [LARGE SCALE GENOMIC DNA]</scope>
    <source>
        <strain evidence="4 6">SA</strain>
        <strain evidence="3 7">Yx</strain>
    </source>
</reference>
<gene>
    <name evidence="5" type="ORF">B5M09_008274</name>
    <name evidence="3" type="ORF">DYB25_007334</name>
    <name evidence="4" type="ORF">DYB38_004559</name>
    <name evidence="2" type="ORF">H257_12831</name>
</gene>
<protein>
    <submittedName>
        <fullName evidence="2">Uncharacterized protein</fullName>
    </submittedName>
</protein>
<reference evidence="2" key="1">
    <citation type="submission" date="2013-12" db="EMBL/GenBank/DDBJ databases">
        <title>The Genome Sequence of Aphanomyces astaci APO3.</title>
        <authorList>
            <consortium name="The Broad Institute Genomics Platform"/>
            <person name="Russ C."/>
            <person name="Tyler B."/>
            <person name="van West P."/>
            <person name="Dieguez-Uribeondo J."/>
            <person name="Young S.K."/>
            <person name="Zeng Q."/>
            <person name="Gargeya S."/>
            <person name="Fitzgerald M."/>
            <person name="Abouelleil A."/>
            <person name="Alvarado L."/>
            <person name="Chapman S.B."/>
            <person name="Gainer-Dewar J."/>
            <person name="Goldberg J."/>
            <person name="Griggs A."/>
            <person name="Gujja S."/>
            <person name="Hansen M."/>
            <person name="Howarth C."/>
            <person name="Imamovic A."/>
            <person name="Ireland A."/>
            <person name="Larimer J."/>
            <person name="McCowan C."/>
            <person name="Murphy C."/>
            <person name="Pearson M."/>
            <person name="Poon T.W."/>
            <person name="Priest M."/>
            <person name="Roberts A."/>
            <person name="Saif S."/>
            <person name="Shea T."/>
            <person name="Sykes S."/>
            <person name="Wortman J."/>
            <person name="Nusbaum C."/>
            <person name="Birren B."/>
        </authorList>
    </citation>
    <scope>NUCLEOTIDE SEQUENCE [LARGE SCALE GENOMIC DNA]</scope>
    <source>
        <strain evidence="2">APO3</strain>
    </source>
</reference>
<evidence type="ECO:0000313" key="4">
    <source>
        <dbReference type="EMBL" id="RHY76771.1"/>
    </source>
</evidence>
<dbReference type="EMBL" id="KI913156">
    <property type="protein sequence ID" value="ETV72028.1"/>
    <property type="molecule type" value="Genomic_DNA"/>
</dbReference>
<dbReference type="EMBL" id="QUTC01001429">
    <property type="protein sequence ID" value="RHY76771.1"/>
    <property type="molecule type" value="Genomic_DNA"/>
</dbReference>
<feature type="region of interest" description="Disordered" evidence="1">
    <location>
        <begin position="27"/>
        <end position="61"/>
    </location>
</feature>
<dbReference type="EMBL" id="QUTA01004807">
    <property type="protein sequence ID" value="RHY18321.1"/>
    <property type="molecule type" value="Genomic_DNA"/>
</dbReference>
<accession>W4FZC6</accession>
<reference evidence="5 8" key="2">
    <citation type="submission" date="2018-07" db="EMBL/GenBank/DDBJ databases">
        <title>Annotation of Aphanomyces astaci genome assembly.</title>
        <authorList>
            <person name="Studholme D.J."/>
        </authorList>
    </citation>
    <scope>NUCLEOTIDE SEQUENCE [LARGE SCALE GENOMIC DNA]</scope>
    <source>
        <strain evidence="5">Pc</strain>
    </source>
</reference>
<evidence type="ECO:0000313" key="8">
    <source>
        <dbReference type="Proteomes" id="UP000284702"/>
    </source>
</evidence>
<dbReference type="Proteomes" id="UP000284702">
    <property type="component" value="Unassembled WGS sequence"/>
</dbReference>
<dbReference type="RefSeq" id="XP_009838471.1">
    <property type="nucleotide sequence ID" value="XM_009840169.1"/>
</dbReference>
<dbReference type="OrthoDB" id="57928at2759"/>
<dbReference type="EMBL" id="MZMZ02000485">
    <property type="protein sequence ID" value="RQM30838.1"/>
    <property type="molecule type" value="Genomic_DNA"/>
</dbReference>
<organism evidence="2">
    <name type="scientific">Aphanomyces astaci</name>
    <name type="common">Crayfish plague agent</name>
    <dbReference type="NCBI Taxonomy" id="112090"/>
    <lineage>
        <taxon>Eukaryota</taxon>
        <taxon>Sar</taxon>
        <taxon>Stramenopiles</taxon>
        <taxon>Oomycota</taxon>
        <taxon>Saprolegniomycetes</taxon>
        <taxon>Saprolegniales</taxon>
        <taxon>Verrucalvaceae</taxon>
        <taxon>Aphanomyces</taxon>
    </lineage>
</organism>
<evidence type="ECO:0000313" key="2">
    <source>
        <dbReference type="EMBL" id="ETV72028.1"/>
    </source>
</evidence>
<dbReference type="GeneID" id="20814827"/>
<dbReference type="Proteomes" id="UP000265716">
    <property type="component" value="Unassembled WGS sequence"/>
</dbReference>
<keyword evidence="8" id="KW-1185">Reference proteome</keyword>
<evidence type="ECO:0000313" key="7">
    <source>
        <dbReference type="Proteomes" id="UP000266239"/>
    </source>
</evidence>
<dbReference type="AlphaFoldDB" id="W4FZC6"/>
<dbReference type="VEuPathDB" id="FungiDB:H257_12831"/>